<gene>
    <name evidence="2" type="ORF">JCGZ_12302</name>
</gene>
<organism evidence="2 3">
    <name type="scientific">Jatropha curcas</name>
    <name type="common">Barbados nut</name>
    <dbReference type="NCBI Taxonomy" id="180498"/>
    <lineage>
        <taxon>Eukaryota</taxon>
        <taxon>Viridiplantae</taxon>
        <taxon>Streptophyta</taxon>
        <taxon>Embryophyta</taxon>
        <taxon>Tracheophyta</taxon>
        <taxon>Spermatophyta</taxon>
        <taxon>Magnoliopsida</taxon>
        <taxon>eudicotyledons</taxon>
        <taxon>Gunneridae</taxon>
        <taxon>Pentapetalae</taxon>
        <taxon>rosids</taxon>
        <taxon>fabids</taxon>
        <taxon>Malpighiales</taxon>
        <taxon>Euphorbiaceae</taxon>
        <taxon>Crotonoideae</taxon>
        <taxon>Jatropheae</taxon>
        <taxon>Jatropha</taxon>
    </lineage>
</organism>
<proteinExistence type="predicted"/>
<dbReference type="EMBL" id="KK914593">
    <property type="protein sequence ID" value="KDP31841.1"/>
    <property type="molecule type" value="Genomic_DNA"/>
</dbReference>
<reference evidence="2 3" key="1">
    <citation type="journal article" date="2014" name="PLoS ONE">
        <title>Global Analysis of Gene Expression Profiles in Physic Nut (Jatropha curcas L.) Seedlings Exposed to Salt Stress.</title>
        <authorList>
            <person name="Zhang L."/>
            <person name="Zhang C."/>
            <person name="Wu P."/>
            <person name="Chen Y."/>
            <person name="Li M."/>
            <person name="Jiang H."/>
            <person name="Wu G."/>
        </authorList>
    </citation>
    <scope>NUCLEOTIDE SEQUENCE [LARGE SCALE GENOMIC DNA]</scope>
    <source>
        <strain evidence="3">cv. GZQX0401</strain>
        <tissue evidence="2">Young leaves</tissue>
    </source>
</reference>
<dbReference type="OrthoDB" id="1869542at2759"/>
<dbReference type="Proteomes" id="UP000027138">
    <property type="component" value="Unassembled WGS sequence"/>
</dbReference>
<feature type="compositionally biased region" description="Basic residues" evidence="1">
    <location>
        <begin position="45"/>
        <end position="56"/>
    </location>
</feature>
<protein>
    <submittedName>
        <fullName evidence="2">Uncharacterized protein</fullName>
    </submittedName>
</protein>
<accession>A0A067K6I4</accession>
<dbReference type="KEGG" id="jcu:105639628"/>
<dbReference type="PANTHER" id="PTHR36387">
    <property type="entry name" value="UDP-N-ACETYLMURAMOYL-L-ALANYL-D-GLUTAMATE-2, 6-DIAMINOPIMELATE LIGASE"/>
    <property type="match status" value="1"/>
</dbReference>
<sequence>MSDREDSDSDAPEEFTSEQGVKQDEEIRKVQKENKARISREGKERRRLWAQRKTARPSKVVDESVQDVMETEMEKEPLGAGEMLPNDIVQLLAAREKKVFLSDSEDEKVETKLSARKKKPKTSGMETVILKDLSPPPCLQNSLEFLRKKKMQVSRSSSVLNNSNQALRLISTSGVLSKK</sequence>
<feature type="compositionally biased region" description="Acidic residues" evidence="1">
    <location>
        <begin position="1"/>
        <end position="16"/>
    </location>
</feature>
<feature type="region of interest" description="Disordered" evidence="1">
    <location>
        <begin position="103"/>
        <end position="133"/>
    </location>
</feature>
<name>A0A067K6I4_JATCU</name>
<keyword evidence="3" id="KW-1185">Reference proteome</keyword>
<dbReference type="STRING" id="180498.A0A067K6I4"/>
<dbReference type="AlphaFoldDB" id="A0A067K6I4"/>
<evidence type="ECO:0000313" key="3">
    <source>
        <dbReference type="Proteomes" id="UP000027138"/>
    </source>
</evidence>
<feature type="compositionally biased region" description="Basic and acidic residues" evidence="1">
    <location>
        <begin position="21"/>
        <end position="44"/>
    </location>
</feature>
<evidence type="ECO:0000313" key="2">
    <source>
        <dbReference type="EMBL" id="KDP31841.1"/>
    </source>
</evidence>
<dbReference type="PANTHER" id="PTHR36387:SF2">
    <property type="entry name" value="UDP-N-ACETYLMURAMOYL-L-ALANYL-D-GLUTAMATE-2, 6-DIAMINOPIMELATE LIGASE"/>
    <property type="match status" value="1"/>
</dbReference>
<evidence type="ECO:0000256" key="1">
    <source>
        <dbReference type="SAM" id="MobiDB-lite"/>
    </source>
</evidence>
<feature type="region of interest" description="Disordered" evidence="1">
    <location>
        <begin position="1"/>
        <end position="66"/>
    </location>
</feature>